<dbReference type="InterPro" id="IPR006230">
    <property type="entry name" value="MutL"/>
</dbReference>
<dbReference type="OrthoDB" id="9769453at2"/>
<dbReference type="NCBIfam" id="TIGR01319">
    <property type="entry name" value="glmL_fam"/>
    <property type="match status" value="1"/>
</dbReference>
<gene>
    <name evidence="1" type="ORF">ALO_08530</name>
</gene>
<dbReference type="eggNOG" id="COG0849">
    <property type="taxonomic scope" value="Bacteria"/>
</dbReference>
<dbReference type="RefSeq" id="WP_004094652.1">
    <property type="nucleotide sequence ID" value="NZ_AFGF01000065.1"/>
</dbReference>
<dbReference type="PIRSF" id="PIRSF004729">
    <property type="entry name" value="MutL"/>
    <property type="match status" value="1"/>
</dbReference>
<proteinExistence type="predicted"/>
<dbReference type="NCBIfam" id="NF040744">
    <property type="entry name" value="ornith_Or-4"/>
    <property type="match status" value="1"/>
</dbReference>
<dbReference type="Proteomes" id="UP000003240">
    <property type="component" value="Unassembled WGS sequence"/>
</dbReference>
<keyword evidence="2" id="KW-1185">Reference proteome</keyword>
<protein>
    <submittedName>
        <fullName evidence="1">Methylaspartate mutase</fullName>
    </submittedName>
</protein>
<evidence type="ECO:0000313" key="1">
    <source>
        <dbReference type="EMBL" id="EGO64315.1"/>
    </source>
</evidence>
<dbReference type="AlphaFoldDB" id="F7NI08"/>
<dbReference type="STRING" id="1009370.ALO_08530"/>
<dbReference type="Pfam" id="PF13941">
    <property type="entry name" value="MutL"/>
    <property type="match status" value="1"/>
</dbReference>
<comment type="caution">
    <text evidence="1">The sequence shown here is derived from an EMBL/GenBank/DDBJ whole genome shotgun (WGS) entry which is preliminary data.</text>
</comment>
<evidence type="ECO:0000313" key="2">
    <source>
        <dbReference type="Proteomes" id="UP000003240"/>
    </source>
</evidence>
<accession>F7NI08</accession>
<name>F7NI08_9FIRM</name>
<reference evidence="1 2" key="1">
    <citation type="journal article" date="2011" name="EMBO J.">
        <title>Structural diversity of bacterial flagellar motors.</title>
        <authorList>
            <person name="Chen S."/>
            <person name="Beeby M."/>
            <person name="Murphy G.E."/>
            <person name="Leadbetter J.R."/>
            <person name="Hendrixson D.R."/>
            <person name="Briegel A."/>
            <person name="Li Z."/>
            <person name="Shi J."/>
            <person name="Tocheva E.I."/>
            <person name="Muller A."/>
            <person name="Dobro M.J."/>
            <person name="Jensen G.J."/>
        </authorList>
    </citation>
    <scope>NUCLEOTIDE SEQUENCE [LARGE SCALE GENOMIC DNA]</scope>
    <source>
        <strain evidence="1 2">DSM 6540</strain>
    </source>
</reference>
<sequence>MKKVDILVAEIGSTTTLVNAITGIDTAAPALAGQGQAPTTVLDGDVTLGLSQAILELERQLGAPVAYREIVASSSAAGGLKMTVHGLVYDMTVKAAREAALGAGANIHWVTGGVLTEEDVATVARIRPNIILLAGGTDYGEKETVIDNAKCLAGLARSIPVIYAGNCAARQQVCSILANAGGAVTAVDNVYPRIDQLNVEPTRQVIHDVFEKHITEAPGMHKIRQMVGGRIIPTPGAVMRAARLLREAIGDLLVLDVGGATTDVHSVAEADPEIDSMLVSPEPLAKRTVEGDLGVYVNAGNVLALCDIAKLCERLSCRPEQLESLRTPVPVTSAEQEFARYLTETAVRTAVSRHAGNIEYVYGPVGRLAIARGKDLTGVKWIIGTGGALTRLAAGTAILAGVNAPQNSAALLPRNGQVLIDRNYVMAAAGLLADTYPEAALQLMKNSLAI</sequence>
<dbReference type="EMBL" id="AFGF01000065">
    <property type="protein sequence ID" value="EGO64315.1"/>
    <property type="molecule type" value="Genomic_DNA"/>
</dbReference>
<organism evidence="1 2">
    <name type="scientific">Acetonema longum DSM 6540</name>
    <dbReference type="NCBI Taxonomy" id="1009370"/>
    <lineage>
        <taxon>Bacteria</taxon>
        <taxon>Bacillati</taxon>
        <taxon>Bacillota</taxon>
        <taxon>Negativicutes</taxon>
        <taxon>Acetonemataceae</taxon>
        <taxon>Acetonema</taxon>
    </lineage>
</organism>